<gene>
    <name evidence="7" type="ORF">CHRIB12_LOCUS14173</name>
</gene>
<evidence type="ECO:0000256" key="1">
    <source>
        <dbReference type="ARBA" id="ARBA00022723"/>
    </source>
</evidence>
<dbReference type="OrthoDB" id="7848332at2759"/>
<dbReference type="InterPro" id="IPR040048">
    <property type="entry name" value="ZNF277"/>
</dbReference>
<feature type="region of interest" description="Disordered" evidence="5">
    <location>
        <begin position="1"/>
        <end position="57"/>
    </location>
</feature>
<keyword evidence="2 4" id="KW-0863">Zinc-finger</keyword>
<dbReference type="SMART" id="SM00355">
    <property type="entry name" value="ZnF_C2H2"/>
    <property type="match status" value="4"/>
</dbReference>
<accession>A0A915ZF53</accession>
<keyword evidence="3" id="KW-0862">Zinc</keyword>
<comment type="caution">
    <text evidence="7">The sequence shown here is derived from an EMBL/GenBank/DDBJ whole genome shotgun (WGS) entry which is preliminary data.</text>
</comment>
<dbReference type="GO" id="GO:0008270">
    <property type="term" value="F:zinc ion binding"/>
    <property type="evidence" value="ECO:0007669"/>
    <property type="project" value="UniProtKB-KW"/>
</dbReference>
<evidence type="ECO:0000256" key="3">
    <source>
        <dbReference type="ARBA" id="ARBA00022833"/>
    </source>
</evidence>
<dbReference type="EMBL" id="CAGKOT010000032">
    <property type="protein sequence ID" value="CAB5373811.1"/>
    <property type="molecule type" value="Genomic_DNA"/>
</dbReference>
<evidence type="ECO:0000256" key="4">
    <source>
        <dbReference type="PROSITE-ProRule" id="PRU00042"/>
    </source>
</evidence>
<evidence type="ECO:0000259" key="6">
    <source>
        <dbReference type="PROSITE" id="PS50157"/>
    </source>
</evidence>
<dbReference type="Pfam" id="PF12756">
    <property type="entry name" value="zf-C2H2_2"/>
    <property type="match status" value="2"/>
</dbReference>
<evidence type="ECO:0000256" key="2">
    <source>
        <dbReference type="ARBA" id="ARBA00022771"/>
    </source>
</evidence>
<dbReference type="Proteomes" id="UP000684084">
    <property type="component" value="Unassembled WGS sequence"/>
</dbReference>
<feature type="domain" description="C2H2-type" evidence="6">
    <location>
        <begin position="281"/>
        <end position="305"/>
    </location>
</feature>
<proteinExistence type="predicted"/>
<dbReference type="AlphaFoldDB" id="A0A915ZF53"/>
<dbReference type="VEuPathDB" id="FungiDB:RhiirFUN_015064"/>
<dbReference type="PANTHER" id="PTHR13267">
    <property type="entry name" value="ZINC FINGER PROTEIN 277"/>
    <property type="match status" value="1"/>
</dbReference>
<dbReference type="PROSITE" id="PS50157">
    <property type="entry name" value="ZINC_FINGER_C2H2_2"/>
    <property type="match status" value="1"/>
</dbReference>
<name>A0A915ZF53_9GLOM</name>
<protein>
    <recommendedName>
        <fullName evidence="6">C2H2-type domain-containing protein</fullName>
    </recommendedName>
</protein>
<dbReference type="PROSITE" id="PS00028">
    <property type="entry name" value="ZINC_FINGER_C2H2_1"/>
    <property type="match status" value="1"/>
</dbReference>
<dbReference type="PANTHER" id="PTHR13267:SF3">
    <property type="entry name" value="ZINC FINGER PROTEIN 277"/>
    <property type="match status" value="1"/>
</dbReference>
<keyword evidence="1" id="KW-0479">Metal-binding</keyword>
<evidence type="ECO:0000313" key="7">
    <source>
        <dbReference type="EMBL" id="CAB5373811.1"/>
    </source>
</evidence>
<dbReference type="InterPro" id="IPR041661">
    <property type="entry name" value="ZN622/Rei1/Reh1_Znf-C2H2"/>
</dbReference>
<feature type="compositionally biased region" description="Low complexity" evidence="5">
    <location>
        <begin position="34"/>
        <end position="45"/>
    </location>
</feature>
<feature type="compositionally biased region" description="Polar residues" evidence="5">
    <location>
        <begin position="1"/>
        <end position="25"/>
    </location>
</feature>
<sequence length="515" mass="60773">MTDDQWTSVTNARHGNSRINKSSFGTRGGRTKPSYKNNKLSSANKSSDHLNKNSSSYNNINNNRYAFPSNINYEQGFNLLNEGEDENENENDSSDDSLEQDENNDSLSLKPYHIELSLKCPFENCQNELLNNSTKLNDHLKELHNLRFVNLHHVYLIIEKYLDIWSKKINDDNVIQQLKIEIDNEGDKVYVIDPEKFPDDKILREKLQLDKLNEVLQIQAHERNNDAKLERKCLFCKNISDNRTILFRHMFMEHNFNIGLPDNLVNVNDFLAILEDKLNNLQCLYCEKRFTTPAVLRKHMRKKKHFKINARNRIYDKFYVINYLEPGKNWETFENENYESDEDYNKDDSWDDWNEEEYQSTNCLYCTNISSTTKECLNHMVKEHNFNLLGIKNKMGLDFYQTVILINYIRHNVKNNTCMACLTKYENSKDLLVHMNNENSFVKLPSLDNEFWKDPKYLLPTLQDDPLLVGFEDSSDDDKDDDLLLHIPDNTIVIPEKTPENLEEQFKYLLKINKI</sequence>
<evidence type="ECO:0000313" key="8">
    <source>
        <dbReference type="Proteomes" id="UP000684084"/>
    </source>
</evidence>
<dbReference type="InterPro" id="IPR013087">
    <property type="entry name" value="Znf_C2H2_type"/>
</dbReference>
<reference evidence="7" key="1">
    <citation type="submission" date="2020-05" db="EMBL/GenBank/DDBJ databases">
        <authorList>
            <person name="Rincon C."/>
            <person name="Sanders R I."/>
            <person name="Robbins C."/>
            <person name="Chaturvedi A."/>
        </authorList>
    </citation>
    <scope>NUCLEOTIDE SEQUENCE</scope>
    <source>
        <strain evidence="7">CHB12</strain>
    </source>
</reference>
<organism evidence="7 8">
    <name type="scientific">Rhizophagus irregularis</name>
    <dbReference type="NCBI Taxonomy" id="588596"/>
    <lineage>
        <taxon>Eukaryota</taxon>
        <taxon>Fungi</taxon>
        <taxon>Fungi incertae sedis</taxon>
        <taxon>Mucoromycota</taxon>
        <taxon>Glomeromycotina</taxon>
        <taxon>Glomeromycetes</taxon>
        <taxon>Glomerales</taxon>
        <taxon>Glomeraceae</taxon>
        <taxon>Rhizophagus</taxon>
    </lineage>
</organism>
<feature type="region of interest" description="Disordered" evidence="5">
    <location>
        <begin position="83"/>
        <end position="104"/>
    </location>
</feature>
<evidence type="ECO:0000256" key="5">
    <source>
        <dbReference type="SAM" id="MobiDB-lite"/>
    </source>
</evidence>